<dbReference type="AlphaFoldDB" id="A0A2H3NMZ0"/>
<evidence type="ECO:0000313" key="3">
    <source>
        <dbReference type="Proteomes" id="UP000221024"/>
    </source>
</evidence>
<protein>
    <submittedName>
        <fullName evidence="2">Uncharacterized protein</fullName>
    </submittedName>
</protein>
<proteinExistence type="predicted"/>
<keyword evidence="3" id="KW-1185">Reference proteome</keyword>
<comment type="caution">
    <text evidence="2">The sequence shown here is derived from an EMBL/GenBank/DDBJ whole genome shotgun (WGS) entry which is preliminary data.</text>
</comment>
<name>A0A2H3NMZ0_9BACT</name>
<gene>
    <name evidence="2" type="ORF">CRI93_06245</name>
</gene>
<dbReference type="Proteomes" id="UP000221024">
    <property type="component" value="Unassembled WGS sequence"/>
</dbReference>
<sequence>MLRVRKQIRGRSGLIIPDYKHIRQPKLGADSVLSLSGGRQRYERTYYAYSAYVIPSPHLFGAVWYSFKKRRVWTSDLPSGSVFSSYQRIQEMVQEW</sequence>
<reference evidence="2 3" key="1">
    <citation type="submission" date="2017-10" db="EMBL/GenBank/DDBJ databases">
        <title>Draft genome of Longimonas halophila.</title>
        <authorList>
            <person name="Goh K.M."/>
            <person name="Shamsir M.S."/>
            <person name="Lim S.W."/>
        </authorList>
    </citation>
    <scope>NUCLEOTIDE SEQUENCE [LARGE SCALE GENOMIC DNA]</scope>
    <source>
        <strain evidence="2 3">KCTC 42399</strain>
    </source>
</reference>
<keyword evidence="1" id="KW-0812">Transmembrane</keyword>
<feature type="transmembrane region" description="Helical" evidence="1">
    <location>
        <begin position="46"/>
        <end position="67"/>
    </location>
</feature>
<keyword evidence="1" id="KW-1133">Transmembrane helix</keyword>
<keyword evidence="1" id="KW-0472">Membrane</keyword>
<organism evidence="2 3">
    <name type="scientific">Longimonas halophila</name>
    <dbReference type="NCBI Taxonomy" id="1469170"/>
    <lineage>
        <taxon>Bacteria</taxon>
        <taxon>Pseudomonadati</taxon>
        <taxon>Rhodothermota</taxon>
        <taxon>Rhodothermia</taxon>
        <taxon>Rhodothermales</taxon>
        <taxon>Salisaetaceae</taxon>
        <taxon>Longimonas</taxon>
    </lineage>
</organism>
<accession>A0A2H3NMZ0</accession>
<dbReference type="EMBL" id="PDEP01000004">
    <property type="protein sequence ID" value="PEN08040.1"/>
    <property type="molecule type" value="Genomic_DNA"/>
</dbReference>
<evidence type="ECO:0000256" key="1">
    <source>
        <dbReference type="SAM" id="Phobius"/>
    </source>
</evidence>
<evidence type="ECO:0000313" key="2">
    <source>
        <dbReference type="EMBL" id="PEN08040.1"/>
    </source>
</evidence>